<dbReference type="GO" id="GO:1990757">
    <property type="term" value="F:ubiquitin ligase activator activity"/>
    <property type="evidence" value="ECO:0007669"/>
    <property type="project" value="TreeGrafter"/>
</dbReference>
<dbReference type="GO" id="GO:0010997">
    <property type="term" value="F:anaphase-promoting complex binding"/>
    <property type="evidence" value="ECO:0007669"/>
    <property type="project" value="InterPro"/>
</dbReference>
<dbReference type="InterPro" id="IPR015943">
    <property type="entry name" value="WD40/YVTN_repeat-like_dom_sf"/>
</dbReference>
<keyword evidence="2" id="KW-0677">Repeat</keyword>
<organism evidence="3 4">
    <name type="scientific">Glossina brevipalpis</name>
    <dbReference type="NCBI Taxonomy" id="37001"/>
    <lineage>
        <taxon>Eukaryota</taxon>
        <taxon>Metazoa</taxon>
        <taxon>Ecdysozoa</taxon>
        <taxon>Arthropoda</taxon>
        <taxon>Hexapoda</taxon>
        <taxon>Insecta</taxon>
        <taxon>Pterygota</taxon>
        <taxon>Neoptera</taxon>
        <taxon>Endopterygota</taxon>
        <taxon>Diptera</taxon>
        <taxon>Brachycera</taxon>
        <taxon>Muscomorpha</taxon>
        <taxon>Hippoboscoidea</taxon>
        <taxon>Glossinidae</taxon>
        <taxon>Glossina</taxon>
    </lineage>
</organism>
<dbReference type="InterPro" id="IPR033010">
    <property type="entry name" value="Cdc20/Fizzy"/>
</dbReference>
<proteinExistence type="predicted"/>
<dbReference type="GO" id="GO:1905786">
    <property type="term" value="P:positive regulation of anaphase-promoting complex-dependent catabolic process"/>
    <property type="evidence" value="ECO:0007669"/>
    <property type="project" value="TreeGrafter"/>
</dbReference>
<dbReference type="SMART" id="SM00320">
    <property type="entry name" value="WD40"/>
    <property type="match status" value="3"/>
</dbReference>
<dbReference type="Pfam" id="PF00400">
    <property type="entry name" value="WD40"/>
    <property type="match status" value="2"/>
</dbReference>
<dbReference type="GO" id="GO:0005680">
    <property type="term" value="C:anaphase-promoting complex"/>
    <property type="evidence" value="ECO:0007669"/>
    <property type="project" value="TreeGrafter"/>
</dbReference>
<dbReference type="EnsemblMetazoa" id="GBRI016042-RA">
    <property type="protein sequence ID" value="GBRI016042-PA"/>
    <property type="gene ID" value="GBRI016042"/>
</dbReference>
<dbReference type="GO" id="GO:0031145">
    <property type="term" value="P:anaphase-promoting complex-dependent catabolic process"/>
    <property type="evidence" value="ECO:0007669"/>
    <property type="project" value="TreeGrafter"/>
</dbReference>
<dbReference type="InterPro" id="IPR001680">
    <property type="entry name" value="WD40_rpt"/>
</dbReference>
<dbReference type="STRING" id="37001.A0A1A9WDY9"/>
<evidence type="ECO:0000313" key="3">
    <source>
        <dbReference type="EnsemblMetazoa" id="GBRI016042-PA"/>
    </source>
</evidence>
<reference evidence="3" key="2">
    <citation type="submission" date="2020-05" db="UniProtKB">
        <authorList>
            <consortium name="EnsemblMetazoa"/>
        </authorList>
    </citation>
    <scope>IDENTIFICATION</scope>
    <source>
        <strain evidence="3">IAEA</strain>
    </source>
</reference>
<dbReference type="Proteomes" id="UP000091820">
    <property type="component" value="Unassembled WGS sequence"/>
</dbReference>
<dbReference type="SUPFAM" id="SSF50978">
    <property type="entry name" value="WD40 repeat-like"/>
    <property type="match status" value="1"/>
</dbReference>
<name>A0A1A9WDY9_9MUSC</name>
<dbReference type="VEuPathDB" id="VectorBase:GBRI016042"/>
<dbReference type="PANTHER" id="PTHR19918:SF52">
    <property type="entry name" value="PROTEIN CORTEX"/>
    <property type="match status" value="1"/>
</dbReference>
<protein>
    <submittedName>
        <fullName evidence="3">Uncharacterized protein</fullName>
    </submittedName>
</protein>
<sequence>MFTCDKFDKSIAFIIAVIMVTIKKPRDAWENEIKEVKLSSTDMLSKFYGDRFIPRRCTFVKSQLNLKFSQKRNKLDVLNVEENQNYWRENAYIPVLKEMIELKSERILQLTDPNLRTSDQPPCKKRRVRNENYDWPCVPRSKPSAYADMTFDLPDYNAFCDENRIDWSINGQIAVLFGHDVMIWKSKEDATMVFTLRNPSALAYSPNGEYLALSCKTRQRPVVELWEVQSPNFSVQNAQIFEQKHCHIHVVAWSLTGTQLVCGSHSGTIFVLSVPHMDIVLKVQKHYLPVTIIRFSPNRRYMASGDEEGNLVVYNWDSCNVHLYVYSRRGLRSVFDWHPWTGSNLVIAEKVPASIILLHVPSKKIMGYYQQTDKRIAINSISFSKLTGELLVSISSKSKYLSNLIPIKLQIMELAFTFCLSDYISNILIISILQGIVVY</sequence>
<reference evidence="4" key="1">
    <citation type="submission" date="2014-03" db="EMBL/GenBank/DDBJ databases">
        <authorList>
            <person name="Aksoy S."/>
            <person name="Warren W."/>
            <person name="Wilson R.K."/>
        </authorList>
    </citation>
    <scope>NUCLEOTIDE SEQUENCE [LARGE SCALE GENOMIC DNA]</scope>
    <source>
        <strain evidence="4">IAEA</strain>
    </source>
</reference>
<evidence type="ECO:0000256" key="2">
    <source>
        <dbReference type="ARBA" id="ARBA00022737"/>
    </source>
</evidence>
<evidence type="ECO:0000313" key="4">
    <source>
        <dbReference type="Proteomes" id="UP000091820"/>
    </source>
</evidence>
<dbReference type="Gene3D" id="2.130.10.10">
    <property type="entry name" value="YVTN repeat-like/Quinoprotein amine dehydrogenase"/>
    <property type="match status" value="1"/>
</dbReference>
<dbReference type="PANTHER" id="PTHR19918">
    <property type="entry name" value="CELL DIVISION CYCLE 20 CDC20 FIZZY -RELATED"/>
    <property type="match status" value="1"/>
</dbReference>
<dbReference type="InterPro" id="IPR036322">
    <property type="entry name" value="WD40_repeat_dom_sf"/>
</dbReference>
<keyword evidence="1" id="KW-0853">WD repeat</keyword>
<dbReference type="AlphaFoldDB" id="A0A1A9WDY9"/>
<keyword evidence="4" id="KW-1185">Reference proteome</keyword>
<evidence type="ECO:0000256" key="1">
    <source>
        <dbReference type="ARBA" id="ARBA00022574"/>
    </source>
</evidence>
<accession>A0A1A9WDY9</accession>